<evidence type="ECO:0000313" key="4">
    <source>
        <dbReference type="Proteomes" id="UP001551675"/>
    </source>
</evidence>
<comment type="caution">
    <text evidence="3">The sequence shown here is derived from an EMBL/GenBank/DDBJ whole genome shotgun (WGS) entry which is preliminary data.</text>
</comment>
<dbReference type="InterPro" id="IPR009057">
    <property type="entry name" value="Homeodomain-like_sf"/>
</dbReference>
<evidence type="ECO:0000256" key="1">
    <source>
        <dbReference type="ARBA" id="ARBA00023125"/>
    </source>
</evidence>
<evidence type="ECO:0000259" key="2">
    <source>
        <dbReference type="Pfam" id="PF00440"/>
    </source>
</evidence>
<evidence type="ECO:0000313" key="3">
    <source>
        <dbReference type="EMBL" id="MEV0974459.1"/>
    </source>
</evidence>
<dbReference type="InterPro" id="IPR001647">
    <property type="entry name" value="HTH_TetR"/>
</dbReference>
<protein>
    <submittedName>
        <fullName evidence="3">Helix-turn-helix domain-containing protein</fullName>
    </submittedName>
</protein>
<sequence length="221" mass="24136">MPPNPEATCRSLVEAAERLFAERGIEGVSLREINAAAGQRNSTALQYHFGDRQGLLGAVLAKHHPAIEAHRHRLLDAYESGGNLPDGAARRALAAALVRPLAAKLADPDGGRAYLRIMEQLVHRTHLPALGGIRDDPAQSVNRWRGLVAPLLPETAVRRLHQRFMAIRVAYVELARRAGGPEGRDDRLFTSHLIDVVSAILATEVSDETARLLAERDRDAP</sequence>
<feature type="domain" description="HTH tetR-type" evidence="2">
    <location>
        <begin position="12"/>
        <end position="59"/>
    </location>
</feature>
<dbReference type="RefSeq" id="WP_358141087.1">
    <property type="nucleotide sequence ID" value="NZ_JBFALK010000031.1"/>
</dbReference>
<dbReference type="InterPro" id="IPR050109">
    <property type="entry name" value="HTH-type_TetR-like_transc_reg"/>
</dbReference>
<organism evidence="3 4">
    <name type="scientific">Microtetraspora glauca</name>
    <dbReference type="NCBI Taxonomy" id="1996"/>
    <lineage>
        <taxon>Bacteria</taxon>
        <taxon>Bacillati</taxon>
        <taxon>Actinomycetota</taxon>
        <taxon>Actinomycetes</taxon>
        <taxon>Streptosporangiales</taxon>
        <taxon>Streptosporangiaceae</taxon>
        <taxon>Microtetraspora</taxon>
    </lineage>
</organism>
<accession>A0ABV3GS82</accession>
<keyword evidence="4" id="KW-1185">Reference proteome</keyword>
<dbReference type="SUPFAM" id="SSF46689">
    <property type="entry name" value="Homeodomain-like"/>
    <property type="match status" value="1"/>
</dbReference>
<dbReference type="PANTHER" id="PTHR30055">
    <property type="entry name" value="HTH-TYPE TRANSCRIPTIONAL REGULATOR RUTR"/>
    <property type="match status" value="1"/>
</dbReference>
<dbReference type="Pfam" id="PF00440">
    <property type="entry name" value="TetR_N"/>
    <property type="match status" value="1"/>
</dbReference>
<keyword evidence="1" id="KW-0238">DNA-binding</keyword>
<dbReference type="PANTHER" id="PTHR30055:SF226">
    <property type="entry name" value="HTH-TYPE TRANSCRIPTIONAL REGULATOR PKSA"/>
    <property type="match status" value="1"/>
</dbReference>
<proteinExistence type="predicted"/>
<gene>
    <name evidence="3" type="ORF">AB0I59_38180</name>
</gene>
<dbReference type="Proteomes" id="UP001551675">
    <property type="component" value="Unassembled WGS sequence"/>
</dbReference>
<reference evidence="3 4" key="1">
    <citation type="submission" date="2024-06" db="EMBL/GenBank/DDBJ databases">
        <title>The Natural Products Discovery Center: Release of the First 8490 Sequenced Strains for Exploring Actinobacteria Biosynthetic Diversity.</title>
        <authorList>
            <person name="Kalkreuter E."/>
            <person name="Kautsar S.A."/>
            <person name="Yang D."/>
            <person name="Bader C.D."/>
            <person name="Teijaro C.N."/>
            <person name="Fluegel L."/>
            <person name="Davis C.M."/>
            <person name="Simpson J.R."/>
            <person name="Lauterbach L."/>
            <person name="Steele A.D."/>
            <person name="Gui C."/>
            <person name="Meng S."/>
            <person name="Li G."/>
            <person name="Viehrig K."/>
            <person name="Ye F."/>
            <person name="Su P."/>
            <person name="Kiefer A.F."/>
            <person name="Nichols A."/>
            <person name="Cepeda A.J."/>
            <person name="Yan W."/>
            <person name="Fan B."/>
            <person name="Jiang Y."/>
            <person name="Adhikari A."/>
            <person name="Zheng C.-J."/>
            <person name="Schuster L."/>
            <person name="Cowan T.M."/>
            <person name="Smanski M.J."/>
            <person name="Chevrette M.G."/>
            <person name="De Carvalho L.P.S."/>
            <person name="Shen B."/>
        </authorList>
    </citation>
    <scope>NUCLEOTIDE SEQUENCE [LARGE SCALE GENOMIC DNA]</scope>
    <source>
        <strain evidence="3 4">NPDC050100</strain>
    </source>
</reference>
<name>A0ABV3GS82_MICGL</name>
<dbReference type="EMBL" id="JBFALK010000031">
    <property type="protein sequence ID" value="MEV0974459.1"/>
    <property type="molecule type" value="Genomic_DNA"/>
</dbReference>
<dbReference type="Gene3D" id="1.10.357.10">
    <property type="entry name" value="Tetracycline Repressor, domain 2"/>
    <property type="match status" value="1"/>
</dbReference>